<dbReference type="InterPro" id="IPR016299">
    <property type="entry name" value="Riboflavin_synth_RibBA"/>
</dbReference>
<reference evidence="21 22" key="1">
    <citation type="journal article" date="2015" name="Microbiome">
        <title>Genomic resolution of linkages in carbon, nitrogen, and sulfur cycling among widespread estuary sediment bacteria.</title>
        <authorList>
            <person name="Baker B.J."/>
            <person name="Lazar C.S."/>
            <person name="Teske A.P."/>
            <person name="Dick G.J."/>
        </authorList>
    </citation>
    <scope>NUCLEOTIDE SEQUENCE [LARGE SCALE GENOMIC DNA]</scope>
    <source>
        <strain evidence="21">DG_56</strain>
    </source>
</reference>
<evidence type="ECO:0000313" key="22">
    <source>
        <dbReference type="Proteomes" id="UP000052020"/>
    </source>
</evidence>
<evidence type="ECO:0000256" key="8">
    <source>
        <dbReference type="ARBA" id="ARBA00022723"/>
    </source>
</evidence>
<evidence type="ECO:0000256" key="16">
    <source>
        <dbReference type="ARBA" id="ARBA00023268"/>
    </source>
</evidence>
<comment type="catalytic activity">
    <reaction evidence="1 19">
        <text>D-ribulose 5-phosphate = (2S)-2-hydroxy-3-oxobutyl phosphate + formate + H(+)</text>
        <dbReference type="Rhea" id="RHEA:18457"/>
        <dbReference type="ChEBI" id="CHEBI:15378"/>
        <dbReference type="ChEBI" id="CHEBI:15740"/>
        <dbReference type="ChEBI" id="CHEBI:58121"/>
        <dbReference type="ChEBI" id="CHEBI:58830"/>
        <dbReference type="EC" id="4.1.99.12"/>
    </reaction>
</comment>
<feature type="binding site" evidence="19">
    <location>
        <position position="274"/>
    </location>
    <ligand>
        <name>Zn(2+)</name>
        <dbReference type="ChEBI" id="CHEBI:29105"/>
        <note>catalytic</note>
    </ligand>
</feature>
<dbReference type="EMBL" id="LIZY01000016">
    <property type="protein sequence ID" value="KPJ64618.1"/>
    <property type="molecule type" value="Genomic_DNA"/>
</dbReference>
<feature type="region of interest" description="DHBP synthase" evidence="19">
    <location>
        <begin position="1"/>
        <end position="206"/>
    </location>
</feature>
<dbReference type="InterPro" id="IPR000926">
    <property type="entry name" value="RibA"/>
</dbReference>
<keyword evidence="16 19" id="KW-0511">Multifunctional enzyme</keyword>
<keyword evidence="9 19" id="KW-0547">Nucleotide-binding</keyword>
<dbReference type="FunFam" id="3.40.50.10990:FF:000001">
    <property type="entry name" value="Riboflavin biosynthesis protein RibBA"/>
    <property type="match status" value="1"/>
</dbReference>
<keyword evidence="11 19" id="KW-0862">Zinc</keyword>
<feature type="site" description="Essential for DHBP synthase activity" evidence="19">
    <location>
        <position position="169"/>
    </location>
</feature>
<evidence type="ECO:0000256" key="14">
    <source>
        <dbReference type="ARBA" id="ARBA00023211"/>
    </source>
</evidence>
<dbReference type="FunFam" id="3.90.870.10:FF:000001">
    <property type="entry name" value="Riboflavin biosynthesis protein RibBA"/>
    <property type="match status" value="1"/>
</dbReference>
<dbReference type="GO" id="GO:0009231">
    <property type="term" value="P:riboflavin biosynthetic process"/>
    <property type="evidence" value="ECO:0007669"/>
    <property type="project" value="UniProtKB-UniRule"/>
</dbReference>
<dbReference type="UniPathway" id="UPA00275">
    <property type="reaction ID" value="UER00399"/>
</dbReference>
<dbReference type="GO" id="GO:0008686">
    <property type="term" value="F:3,4-dihydroxy-2-butanone-4-phosphate synthase activity"/>
    <property type="evidence" value="ECO:0007669"/>
    <property type="project" value="UniProtKB-UniRule"/>
</dbReference>
<feature type="active site" description="Nucleophile; for GTP cyclohydrolase activity" evidence="19">
    <location>
        <position position="335"/>
    </location>
</feature>
<gene>
    <name evidence="19" type="primary">ribBA</name>
    <name evidence="21" type="ORF">AMK68_01160</name>
</gene>
<dbReference type="Proteomes" id="UP000052020">
    <property type="component" value="Unassembled WGS sequence"/>
</dbReference>
<comment type="similarity">
    <text evidence="6 19">In the N-terminal section; belongs to the DHBP synthase family.</text>
</comment>
<dbReference type="PANTHER" id="PTHR21327:SF18">
    <property type="entry name" value="3,4-DIHYDROXY-2-BUTANONE 4-PHOSPHATE SYNTHASE"/>
    <property type="match status" value="1"/>
</dbReference>
<evidence type="ECO:0000256" key="9">
    <source>
        <dbReference type="ARBA" id="ARBA00022741"/>
    </source>
</evidence>
<feature type="binding site" evidence="19">
    <location>
        <begin position="299"/>
        <end position="301"/>
    </location>
    <ligand>
        <name>GTP</name>
        <dbReference type="ChEBI" id="CHEBI:37565"/>
    </ligand>
</feature>
<keyword evidence="15 19" id="KW-0456">Lyase</keyword>
<feature type="binding site" evidence="19">
    <location>
        <position position="361"/>
    </location>
    <ligand>
        <name>GTP</name>
        <dbReference type="ChEBI" id="CHEBI:37565"/>
    </ligand>
</feature>
<evidence type="ECO:0000256" key="1">
    <source>
        <dbReference type="ARBA" id="ARBA00000141"/>
    </source>
</evidence>
<dbReference type="CDD" id="cd00641">
    <property type="entry name" value="GTP_cyclohydro2"/>
    <property type="match status" value="1"/>
</dbReference>
<dbReference type="NCBIfam" id="TIGR00506">
    <property type="entry name" value="ribB"/>
    <property type="match status" value="1"/>
</dbReference>
<dbReference type="GO" id="GO:0008270">
    <property type="term" value="F:zinc ion binding"/>
    <property type="evidence" value="ECO:0007669"/>
    <property type="project" value="UniProtKB-UniRule"/>
</dbReference>
<evidence type="ECO:0000259" key="20">
    <source>
        <dbReference type="Pfam" id="PF00925"/>
    </source>
</evidence>
<feature type="binding site" evidence="19">
    <location>
        <position position="356"/>
    </location>
    <ligand>
        <name>GTP</name>
        <dbReference type="ChEBI" id="CHEBI:37565"/>
    </ligand>
</feature>
<dbReference type="HAMAP" id="MF_01283">
    <property type="entry name" value="RibBA"/>
    <property type="match status" value="1"/>
</dbReference>
<sequence>MVVGAMPFATIPEAIEDFRRGKMLIVLDDERRENEGDLIIAAEHAGPEAIAFMASHGRGLICVPITGERADQLGLTPIAPTNTERHGTAFLTSVDSRRGTTTGISAHDRAATIKALIAPGTSPSDLLRPGHMFPLRAREGGVLVRAGQTEAGVDLARLAGLYPAAVICEIMKDDGTMARLPDLEVFSREHGIKLITVRDLIEYRRQHEKLVTRAATITLPTRFGEFTAHAYHSLVDDKPYLALTLGDVSQDGTLVRVHSSCLTGDVFHSLRCDCGAQVETALKMIQRETRGVLLYIQQEGRDIGLLNKIRAYELQEHGRDTVDANRELGFPDDPREYGIGYQILADLGVRRMRILTNNPRKWVNIEAYGLEVMERVPLQVPATPQSVHYLRTKRDKLGHLLTIDDTQEDADGENVSGQVGR</sequence>
<comment type="function">
    <text evidence="17 19">Catalyzes the conversion of GTP to 2,5-diamino-6-ribosylamino-4(3H)-pyrimidinone 5'-phosphate (DARP), formate and pyrophosphate.</text>
</comment>
<keyword evidence="8 19" id="KW-0479">Metal-binding</keyword>
<name>A0A0S7XQC0_9BACT</name>
<dbReference type="InterPro" id="IPR017945">
    <property type="entry name" value="DHBP_synth_RibB-like_a/b_dom"/>
</dbReference>
<comment type="caution">
    <text evidence="21">The sequence shown here is derived from an EMBL/GenBank/DDBJ whole genome shotgun (WGS) entry which is preliminary data.</text>
</comment>
<dbReference type="HAMAP" id="MF_00179">
    <property type="entry name" value="RibA"/>
    <property type="match status" value="1"/>
</dbReference>
<evidence type="ECO:0000256" key="7">
    <source>
        <dbReference type="ARBA" id="ARBA00022619"/>
    </source>
</evidence>
<dbReference type="GO" id="GO:0005525">
    <property type="term" value="F:GTP binding"/>
    <property type="evidence" value="ECO:0007669"/>
    <property type="project" value="UniProtKB-KW"/>
</dbReference>
<evidence type="ECO:0000256" key="19">
    <source>
        <dbReference type="HAMAP-Rule" id="MF_01283"/>
    </source>
</evidence>
<comment type="similarity">
    <text evidence="19">In the C-terminal section; belongs to the GTP cyclohydrolase II family.</text>
</comment>
<comment type="pathway">
    <text evidence="5 19">Cofactor biosynthesis; riboflavin biosynthesis; 2-hydroxy-3-oxobutyl phosphate from D-ribulose 5-phosphate: step 1/1.</text>
</comment>
<dbReference type="SUPFAM" id="SSF142695">
    <property type="entry name" value="RibA-like"/>
    <property type="match status" value="1"/>
</dbReference>
<dbReference type="Pfam" id="PF00925">
    <property type="entry name" value="GTP_cyclohydro2"/>
    <property type="match status" value="1"/>
</dbReference>
<keyword evidence="12 19" id="KW-0460">Magnesium</keyword>
<dbReference type="AlphaFoldDB" id="A0A0S7XQC0"/>
<dbReference type="InterPro" id="IPR000422">
    <property type="entry name" value="DHBP_synthase_RibB"/>
</dbReference>
<evidence type="ECO:0000313" key="21">
    <source>
        <dbReference type="EMBL" id="KPJ64618.1"/>
    </source>
</evidence>
<evidence type="ECO:0000256" key="5">
    <source>
        <dbReference type="ARBA" id="ARBA00004904"/>
    </source>
</evidence>
<proteinExistence type="inferred from homology"/>
<keyword evidence="13 19" id="KW-0342">GTP-binding</keyword>
<feature type="binding site" evidence="19">
    <location>
        <position position="272"/>
    </location>
    <ligand>
        <name>Zn(2+)</name>
        <dbReference type="ChEBI" id="CHEBI:29105"/>
        <note>catalytic</note>
    </ligand>
</feature>
<dbReference type="EC" id="4.1.99.12" evidence="19"/>
<dbReference type="PANTHER" id="PTHR21327">
    <property type="entry name" value="GTP CYCLOHYDROLASE II-RELATED"/>
    <property type="match status" value="1"/>
</dbReference>
<keyword evidence="10 19" id="KW-0378">Hydrolase</keyword>
<comment type="pathway">
    <text evidence="4 19">Cofactor biosynthesis; riboflavin biosynthesis; 5-amino-6-(D-ribitylamino)uracil from GTP: step 1/4.</text>
</comment>
<dbReference type="HAMAP" id="MF_00180">
    <property type="entry name" value="RibB"/>
    <property type="match status" value="1"/>
</dbReference>
<feature type="binding site" evidence="19">
    <location>
        <position position="261"/>
    </location>
    <ligand>
        <name>Zn(2+)</name>
        <dbReference type="ChEBI" id="CHEBI:29105"/>
        <note>catalytic</note>
    </ligand>
</feature>
<comment type="cofactor">
    <cofactor evidence="19">
        <name>Zn(2+)</name>
        <dbReference type="ChEBI" id="CHEBI:29105"/>
    </cofactor>
    <text evidence="19">Binds 1 zinc ion per subunit.</text>
</comment>
<dbReference type="GO" id="GO:0005829">
    <property type="term" value="C:cytosol"/>
    <property type="evidence" value="ECO:0007669"/>
    <property type="project" value="TreeGrafter"/>
</dbReference>
<dbReference type="NCBIfam" id="NF001591">
    <property type="entry name" value="PRK00393.1"/>
    <property type="match status" value="1"/>
</dbReference>
<evidence type="ECO:0000256" key="13">
    <source>
        <dbReference type="ARBA" id="ARBA00023134"/>
    </source>
</evidence>
<dbReference type="GO" id="GO:0030145">
    <property type="term" value="F:manganese ion binding"/>
    <property type="evidence" value="ECO:0007669"/>
    <property type="project" value="UniProtKB-UniRule"/>
</dbReference>
<comment type="cofactor">
    <cofactor evidence="19">
        <name>Mg(2+)</name>
        <dbReference type="ChEBI" id="CHEBI:18420"/>
    </cofactor>
    <cofactor evidence="19">
        <name>Mn(2+)</name>
        <dbReference type="ChEBI" id="CHEBI:29035"/>
    </cofactor>
    <text evidence="19">Binds 2 divalent metal cations per subunit. Magnesium or manganese.</text>
</comment>
<feature type="binding site" evidence="19">
    <location>
        <position position="33"/>
    </location>
    <ligand>
        <name>Mg(2+)</name>
        <dbReference type="ChEBI" id="CHEBI:18420"/>
        <label>2</label>
    </ligand>
</feature>
<evidence type="ECO:0000256" key="6">
    <source>
        <dbReference type="ARBA" id="ARBA00005520"/>
    </source>
</evidence>
<dbReference type="Gene3D" id="3.90.870.10">
    <property type="entry name" value="DHBP synthase"/>
    <property type="match status" value="1"/>
</dbReference>
<evidence type="ECO:0000256" key="12">
    <source>
        <dbReference type="ARBA" id="ARBA00022842"/>
    </source>
</evidence>
<dbReference type="Gene3D" id="3.40.50.10990">
    <property type="entry name" value="GTP cyclohydrolase II"/>
    <property type="match status" value="1"/>
</dbReference>
<keyword evidence="7 19" id="KW-0686">Riboflavin biosynthesis</keyword>
<evidence type="ECO:0000256" key="4">
    <source>
        <dbReference type="ARBA" id="ARBA00004853"/>
    </source>
</evidence>
<feature type="binding site" evidence="19">
    <location>
        <position position="33"/>
    </location>
    <ligand>
        <name>Mg(2+)</name>
        <dbReference type="ChEBI" id="CHEBI:18420"/>
        <label>1</label>
    </ligand>
</feature>
<dbReference type="InterPro" id="IPR032677">
    <property type="entry name" value="GTP_cyclohydro_II"/>
</dbReference>
<feature type="binding site" evidence="19">
    <location>
        <position position="277"/>
    </location>
    <ligand>
        <name>GTP</name>
        <dbReference type="ChEBI" id="CHEBI:37565"/>
    </ligand>
</feature>
<dbReference type="GO" id="GO:0000287">
    <property type="term" value="F:magnesium ion binding"/>
    <property type="evidence" value="ECO:0007669"/>
    <property type="project" value="UniProtKB-UniRule"/>
</dbReference>
<feature type="active site" description="Proton acceptor; for GTP cyclohydrolase activity" evidence="19">
    <location>
        <position position="333"/>
    </location>
</feature>
<evidence type="ECO:0000256" key="11">
    <source>
        <dbReference type="ARBA" id="ARBA00022833"/>
    </source>
</evidence>
<accession>A0A0S7XQC0</accession>
<dbReference type="SUPFAM" id="SSF55821">
    <property type="entry name" value="YrdC/RibB"/>
    <property type="match status" value="1"/>
</dbReference>
<dbReference type="PATRIC" id="fig|1704032.3.peg.1148"/>
<dbReference type="InterPro" id="IPR036144">
    <property type="entry name" value="RibA-like_sf"/>
</dbReference>
<dbReference type="PIRSF" id="PIRSF001259">
    <property type="entry name" value="RibA"/>
    <property type="match status" value="1"/>
</dbReference>
<comment type="caution">
    <text evidence="19">Lacks conserved residue(s) required for the propagation of feature annotation.</text>
</comment>
<feature type="binding site" evidence="19">
    <location>
        <position position="321"/>
    </location>
    <ligand>
        <name>GTP</name>
        <dbReference type="ChEBI" id="CHEBI:37565"/>
    </ligand>
</feature>
<organism evidence="21 22">
    <name type="scientific">candidate division KD3-62 bacterium DG_56</name>
    <dbReference type="NCBI Taxonomy" id="1704032"/>
    <lineage>
        <taxon>Bacteria</taxon>
        <taxon>candidate division KD3-62</taxon>
    </lineage>
</organism>
<evidence type="ECO:0000256" key="18">
    <source>
        <dbReference type="ARBA" id="ARBA00049295"/>
    </source>
</evidence>
<feature type="site" description="Essential for DHBP synthase activity" evidence="19">
    <location>
        <position position="131"/>
    </location>
</feature>
<feature type="binding site" evidence="19">
    <location>
        <position position="37"/>
    </location>
    <ligand>
        <name>D-ribulose 5-phosphate</name>
        <dbReference type="ChEBI" id="CHEBI:58121"/>
    </ligand>
</feature>
<feature type="binding site" evidence="19">
    <location>
        <position position="169"/>
    </location>
    <ligand>
        <name>D-ribulose 5-phosphate</name>
        <dbReference type="ChEBI" id="CHEBI:58121"/>
    </ligand>
</feature>
<comment type="cofactor">
    <cofactor evidence="2">
        <name>Mn(2+)</name>
        <dbReference type="ChEBI" id="CHEBI:29035"/>
    </cofactor>
</comment>
<dbReference type="NCBIfam" id="TIGR00505">
    <property type="entry name" value="ribA"/>
    <property type="match status" value="1"/>
</dbReference>
<feature type="domain" description="GTP cyclohydrolase II" evidence="20">
    <location>
        <begin position="213"/>
        <end position="377"/>
    </location>
</feature>
<evidence type="ECO:0000256" key="3">
    <source>
        <dbReference type="ARBA" id="ARBA00002284"/>
    </source>
</evidence>
<keyword evidence="14 19" id="KW-0464">Manganese</keyword>
<evidence type="ECO:0000256" key="15">
    <source>
        <dbReference type="ARBA" id="ARBA00023239"/>
    </source>
</evidence>
<evidence type="ECO:0000256" key="10">
    <source>
        <dbReference type="ARBA" id="ARBA00022801"/>
    </source>
</evidence>
<dbReference type="EC" id="3.5.4.25" evidence="19"/>
<comment type="catalytic activity">
    <reaction evidence="18 19">
        <text>GTP + 4 H2O = 2,5-diamino-6-hydroxy-4-(5-phosphoribosylamino)-pyrimidine + formate + 2 phosphate + 3 H(+)</text>
        <dbReference type="Rhea" id="RHEA:23704"/>
        <dbReference type="ChEBI" id="CHEBI:15377"/>
        <dbReference type="ChEBI" id="CHEBI:15378"/>
        <dbReference type="ChEBI" id="CHEBI:15740"/>
        <dbReference type="ChEBI" id="CHEBI:37565"/>
        <dbReference type="ChEBI" id="CHEBI:43474"/>
        <dbReference type="ChEBI" id="CHEBI:58614"/>
        <dbReference type="EC" id="3.5.4.25"/>
    </reaction>
</comment>
<feature type="region of interest" description="GTP cyclohydrolase II" evidence="19">
    <location>
        <begin position="207"/>
        <end position="421"/>
    </location>
</feature>
<feature type="binding site" evidence="19">
    <location>
        <begin position="256"/>
        <end position="260"/>
    </location>
    <ligand>
        <name>GTP</name>
        <dbReference type="ChEBI" id="CHEBI:37565"/>
    </ligand>
</feature>
<dbReference type="NCBIfam" id="NF006803">
    <property type="entry name" value="PRK09311.1"/>
    <property type="match status" value="1"/>
</dbReference>
<protein>
    <recommendedName>
        <fullName evidence="19">Riboflavin biosynthesis protein RibBA</fullName>
    </recommendedName>
    <domain>
        <recommendedName>
            <fullName evidence="19">3,4-dihydroxy-2-butanone 4-phosphate synthase</fullName>
            <shortName evidence="19">DHBP synthase</shortName>
            <ecNumber evidence="19">4.1.99.12</ecNumber>
        </recommendedName>
    </domain>
    <domain>
        <recommendedName>
            <fullName evidence="19">GTP cyclohydrolase-2</fullName>
            <ecNumber evidence="19">3.5.4.25</ecNumber>
        </recommendedName>
        <alternativeName>
            <fullName evidence="19">GTP cyclohydrolase II</fullName>
        </alternativeName>
    </domain>
</protein>
<feature type="binding site" evidence="19">
    <location>
        <begin position="32"/>
        <end position="33"/>
    </location>
    <ligand>
        <name>D-ribulose 5-phosphate</name>
        <dbReference type="ChEBI" id="CHEBI:58121"/>
    </ligand>
</feature>
<comment type="function">
    <text evidence="3 19">Catalyzes the conversion of D-ribulose 5-phosphate to formate and 3,4-dihydroxy-2-butanone 4-phosphate.</text>
</comment>
<dbReference type="Pfam" id="PF00926">
    <property type="entry name" value="DHBP_synthase"/>
    <property type="match status" value="1"/>
</dbReference>
<evidence type="ECO:0000256" key="17">
    <source>
        <dbReference type="ARBA" id="ARBA00043932"/>
    </source>
</evidence>
<evidence type="ECO:0000256" key="2">
    <source>
        <dbReference type="ARBA" id="ARBA00001936"/>
    </source>
</evidence>
<dbReference type="GO" id="GO:0003935">
    <property type="term" value="F:GTP cyclohydrolase II activity"/>
    <property type="evidence" value="ECO:0007669"/>
    <property type="project" value="UniProtKB-UniRule"/>
</dbReference>